<gene>
    <name evidence="2" type="ORF">EYF80_052957</name>
</gene>
<evidence type="ECO:0000256" key="1">
    <source>
        <dbReference type="SAM" id="MobiDB-lite"/>
    </source>
</evidence>
<feature type="compositionally biased region" description="Polar residues" evidence="1">
    <location>
        <begin position="1"/>
        <end position="15"/>
    </location>
</feature>
<sequence length="84" mass="8179">MPRCISLTSHSTFSRLTKHRGARTVSPASPELKMTVADPPEPGRGGATGGGGGGMGTEEESSLVRHGGGGGGGGGGAGYDPLDS</sequence>
<protein>
    <submittedName>
        <fullName evidence="2">Uncharacterized protein</fullName>
    </submittedName>
</protein>
<dbReference type="Proteomes" id="UP000314294">
    <property type="component" value="Unassembled WGS sequence"/>
</dbReference>
<name>A0A4Z2F7K0_9TELE</name>
<comment type="caution">
    <text evidence="2">The sequence shown here is derived from an EMBL/GenBank/DDBJ whole genome shotgun (WGS) entry which is preliminary data.</text>
</comment>
<dbReference type="AlphaFoldDB" id="A0A4Z2F7K0"/>
<feature type="region of interest" description="Disordered" evidence="1">
    <location>
        <begin position="1"/>
        <end position="84"/>
    </location>
</feature>
<feature type="compositionally biased region" description="Gly residues" evidence="1">
    <location>
        <begin position="43"/>
        <end position="56"/>
    </location>
</feature>
<evidence type="ECO:0000313" key="2">
    <source>
        <dbReference type="EMBL" id="TNN36870.1"/>
    </source>
</evidence>
<organism evidence="2 3">
    <name type="scientific">Liparis tanakae</name>
    <name type="common">Tanaka's snailfish</name>
    <dbReference type="NCBI Taxonomy" id="230148"/>
    <lineage>
        <taxon>Eukaryota</taxon>
        <taxon>Metazoa</taxon>
        <taxon>Chordata</taxon>
        <taxon>Craniata</taxon>
        <taxon>Vertebrata</taxon>
        <taxon>Euteleostomi</taxon>
        <taxon>Actinopterygii</taxon>
        <taxon>Neopterygii</taxon>
        <taxon>Teleostei</taxon>
        <taxon>Neoteleostei</taxon>
        <taxon>Acanthomorphata</taxon>
        <taxon>Eupercaria</taxon>
        <taxon>Perciformes</taxon>
        <taxon>Cottioidei</taxon>
        <taxon>Cottales</taxon>
        <taxon>Liparidae</taxon>
        <taxon>Liparis</taxon>
    </lineage>
</organism>
<reference evidence="2 3" key="1">
    <citation type="submission" date="2019-03" db="EMBL/GenBank/DDBJ databases">
        <title>First draft genome of Liparis tanakae, snailfish: a comprehensive survey of snailfish specific genes.</title>
        <authorList>
            <person name="Kim W."/>
            <person name="Song I."/>
            <person name="Jeong J.-H."/>
            <person name="Kim D."/>
            <person name="Kim S."/>
            <person name="Ryu S."/>
            <person name="Song J.Y."/>
            <person name="Lee S.K."/>
        </authorList>
    </citation>
    <scope>NUCLEOTIDE SEQUENCE [LARGE SCALE GENOMIC DNA]</scope>
    <source>
        <tissue evidence="2">Muscle</tissue>
    </source>
</reference>
<proteinExistence type="predicted"/>
<feature type="compositionally biased region" description="Gly residues" evidence="1">
    <location>
        <begin position="66"/>
        <end position="78"/>
    </location>
</feature>
<accession>A0A4Z2F7K0</accession>
<dbReference type="EMBL" id="SRLO01001559">
    <property type="protein sequence ID" value="TNN36870.1"/>
    <property type="molecule type" value="Genomic_DNA"/>
</dbReference>
<evidence type="ECO:0000313" key="3">
    <source>
        <dbReference type="Proteomes" id="UP000314294"/>
    </source>
</evidence>
<keyword evidence="3" id="KW-1185">Reference proteome</keyword>